<dbReference type="EMBL" id="JACCFP010000001">
    <property type="protein sequence ID" value="NYJ01847.1"/>
    <property type="molecule type" value="Genomic_DNA"/>
</dbReference>
<sequence>MFRRRRRIKAPVIDPATGKPVSAAAFVGLILMAASFFLYGASVLVAPWWAVVVLMVAWAAQLVLCLSWFERRPTWLPVVGAASIVLWFLALVGGAAFLGWSA</sequence>
<feature type="transmembrane region" description="Helical" evidence="1">
    <location>
        <begin position="21"/>
        <end position="42"/>
    </location>
</feature>
<evidence type="ECO:0000313" key="2">
    <source>
        <dbReference type="EMBL" id="NYJ01847.1"/>
    </source>
</evidence>
<protein>
    <submittedName>
        <fullName evidence="2">Uncharacterized protein</fullName>
    </submittedName>
</protein>
<feature type="transmembrane region" description="Helical" evidence="1">
    <location>
        <begin position="48"/>
        <end position="69"/>
    </location>
</feature>
<name>A0A853C3S3_9ACTN</name>
<keyword evidence="1" id="KW-0812">Transmembrane</keyword>
<evidence type="ECO:0000313" key="3">
    <source>
        <dbReference type="Proteomes" id="UP000530424"/>
    </source>
</evidence>
<gene>
    <name evidence="2" type="ORF">HNR19_002545</name>
</gene>
<reference evidence="2 3" key="1">
    <citation type="submission" date="2020-07" db="EMBL/GenBank/DDBJ databases">
        <title>Sequencing the genomes of 1000 actinobacteria strains.</title>
        <authorList>
            <person name="Klenk H.-P."/>
        </authorList>
    </citation>
    <scope>NUCLEOTIDE SEQUENCE [LARGE SCALE GENOMIC DNA]</scope>
    <source>
        <strain evidence="2 3">DSM 103833</strain>
    </source>
</reference>
<feature type="transmembrane region" description="Helical" evidence="1">
    <location>
        <begin position="76"/>
        <end position="100"/>
    </location>
</feature>
<organism evidence="2 3">
    <name type="scientific">Nocardioides thalensis</name>
    <dbReference type="NCBI Taxonomy" id="1914755"/>
    <lineage>
        <taxon>Bacteria</taxon>
        <taxon>Bacillati</taxon>
        <taxon>Actinomycetota</taxon>
        <taxon>Actinomycetes</taxon>
        <taxon>Propionibacteriales</taxon>
        <taxon>Nocardioidaceae</taxon>
        <taxon>Nocardioides</taxon>
    </lineage>
</organism>
<proteinExistence type="predicted"/>
<keyword evidence="1" id="KW-1133">Transmembrane helix</keyword>
<dbReference type="AlphaFoldDB" id="A0A853C3S3"/>
<dbReference type="RefSeq" id="WP_179668284.1">
    <property type="nucleotide sequence ID" value="NZ_JACCFP010000001.1"/>
</dbReference>
<comment type="caution">
    <text evidence="2">The sequence shown here is derived from an EMBL/GenBank/DDBJ whole genome shotgun (WGS) entry which is preliminary data.</text>
</comment>
<dbReference type="Proteomes" id="UP000530424">
    <property type="component" value="Unassembled WGS sequence"/>
</dbReference>
<keyword evidence="3" id="KW-1185">Reference proteome</keyword>
<accession>A0A853C3S3</accession>
<evidence type="ECO:0000256" key="1">
    <source>
        <dbReference type="SAM" id="Phobius"/>
    </source>
</evidence>
<keyword evidence="1" id="KW-0472">Membrane</keyword>